<dbReference type="Proteomes" id="UP000320762">
    <property type="component" value="Unassembled WGS sequence"/>
</dbReference>
<keyword evidence="1" id="KW-1133">Transmembrane helix</keyword>
<gene>
    <name evidence="2" type="ORF">BD626DRAFT_491856</name>
</gene>
<sequence>MVAEVFDDANIRYLRYLIAYTAVEYSFYALHVVTFVSATYILLKRDVRASRARLWLLLVTVAMFCLATSFVAIDVFLLRENVRITAGRSTDREANYLQSTIAQNVIFRVMLMMSDTVIVWRAWVIWRHERKARIILAACLTLSYLGLMADIGVIAWETATEYYADQFYYSLILTVPTTLTNIVVTVMTGIKAWTHRRFMMSGVSSGDYSHRVFKALLVLCISGILYCALCVTFTAAGLTQRGAAHWGEIILAVGASVSGSYPTLIVIWAALERDVEPAIEVQLGVMQNTTVNFATPRDSVIQVAQIESWARQDSLRRSGQQPYFHDDKDESHDIV</sequence>
<keyword evidence="1" id="KW-0812">Transmembrane</keyword>
<dbReference type="OrthoDB" id="2744793at2759"/>
<keyword evidence="1" id="KW-0472">Membrane</keyword>
<feature type="transmembrane region" description="Helical" evidence="1">
    <location>
        <begin position="215"/>
        <end position="237"/>
    </location>
</feature>
<feature type="transmembrane region" description="Helical" evidence="1">
    <location>
        <begin position="135"/>
        <end position="156"/>
    </location>
</feature>
<name>A0A550CI93_9AGAR</name>
<dbReference type="AlphaFoldDB" id="A0A550CI93"/>
<evidence type="ECO:0000256" key="1">
    <source>
        <dbReference type="SAM" id="Phobius"/>
    </source>
</evidence>
<feature type="transmembrane region" description="Helical" evidence="1">
    <location>
        <begin position="105"/>
        <end position="123"/>
    </location>
</feature>
<protein>
    <submittedName>
        <fullName evidence="2">Uncharacterized protein</fullName>
    </submittedName>
</protein>
<feature type="transmembrane region" description="Helical" evidence="1">
    <location>
        <begin position="249"/>
        <end position="271"/>
    </location>
</feature>
<feature type="transmembrane region" description="Helical" evidence="1">
    <location>
        <begin position="168"/>
        <end position="194"/>
    </location>
</feature>
<keyword evidence="3" id="KW-1185">Reference proteome</keyword>
<accession>A0A550CI93</accession>
<dbReference type="EMBL" id="VDMD01000007">
    <property type="protein sequence ID" value="TRM64446.1"/>
    <property type="molecule type" value="Genomic_DNA"/>
</dbReference>
<organism evidence="2 3">
    <name type="scientific">Schizophyllum amplum</name>
    <dbReference type="NCBI Taxonomy" id="97359"/>
    <lineage>
        <taxon>Eukaryota</taxon>
        <taxon>Fungi</taxon>
        <taxon>Dikarya</taxon>
        <taxon>Basidiomycota</taxon>
        <taxon>Agaricomycotina</taxon>
        <taxon>Agaricomycetes</taxon>
        <taxon>Agaricomycetidae</taxon>
        <taxon>Agaricales</taxon>
        <taxon>Schizophyllaceae</taxon>
        <taxon>Schizophyllum</taxon>
    </lineage>
</organism>
<proteinExistence type="predicted"/>
<reference evidence="2 3" key="1">
    <citation type="journal article" date="2019" name="New Phytol.">
        <title>Comparative genomics reveals unique wood-decay strategies and fruiting body development in the Schizophyllaceae.</title>
        <authorList>
            <person name="Almasi E."/>
            <person name="Sahu N."/>
            <person name="Krizsan K."/>
            <person name="Balint B."/>
            <person name="Kovacs G.M."/>
            <person name="Kiss B."/>
            <person name="Cseklye J."/>
            <person name="Drula E."/>
            <person name="Henrissat B."/>
            <person name="Nagy I."/>
            <person name="Chovatia M."/>
            <person name="Adam C."/>
            <person name="LaButti K."/>
            <person name="Lipzen A."/>
            <person name="Riley R."/>
            <person name="Grigoriev I.V."/>
            <person name="Nagy L.G."/>
        </authorList>
    </citation>
    <scope>NUCLEOTIDE SEQUENCE [LARGE SCALE GENOMIC DNA]</scope>
    <source>
        <strain evidence="2 3">NL-1724</strain>
    </source>
</reference>
<evidence type="ECO:0000313" key="3">
    <source>
        <dbReference type="Proteomes" id="UP000320762"/>
    </source>
</evidence>
<evidence type="ECO:0000313" key="2">
    <source>
        <dbReference type="EMBL" id="TRM64446.1"/>
    </source>
</evidence>
<comment type="caution">
    <text evidence="2">The sequence shown here is derived from an EMBL/GenBank/DDBJ whole genome shotgun (WGS) entry which is preliminary data.</text>
</comment>
<feature type="transmembrane region" description="Helical" evidence="1">
    <location>
        <begin position="25"/>
        <end position="43"/>
    </location>
</feature>
<feature type="transmembrane region" description="Helical" evidence="1">
    <location>
        <begin position="55"/>
        <end position="78"/>
    </location>
</feature>